<feature type="region of interest" description="Disordered" evidence="6">
    <location>
        <begin position="640"/>
        <end position="666"/>
    </location>
</feature>
<dbReference type="InterPro" id="IPR051439">
    <property type="entry name" value="XlnR/Xlr1"/>
</dbReference>
<evidence type="ECO:0000259" key="7">
    <source>
        <dbReference type="SMART" id="SM00906"/>
    </source>
</evidence>
<dbReference type="Pfam" id="PF04082">
    <property type="entry name" value="Fungal_trans"/>
    <property type="match status" value="1"/>
</dbReference>
<keyword evidence="3" id="KW-0238">DNA-binding</keyword>
<evidence type="ECO:0000256" key="2">
    <source>
        <dbReference type="ARBA" id="ARBA00023015"/>
    </source>
</evidence>
<evidence type="ECO:0000256" key="4">
    <source>
        <dbReference type="ARBA" id="ARBA00023163"/>
    </source>
</evidence>
<feature type="compositionally biased region" description="Basic and acidic residues" evidence="6">
    <location>
        <begin position="1"/>
        <end position="11"/>
    </location>
</feature>
<dbReference type="AlphaFoldDB" id="A0A8H4Q6V9"/>
<keyword evidence="5" id="KW-0539">Nucleus</keyword>
<dbReference type="InterPro" id="IPR007219">
    <property type="entry name" value="XnlR_reg_dom"/>
</dbReference>
<dbReference type="Proteomes" id="UP000562929">
    <property type="component" value="Unassembled WGS sequence"/>
</dbReference>
<organism evidence="8 9">
    <name type="scientific">Ophiocordyceps camponoti-floridani</name>
    <dbReference type="NCBI Taxonomy" id="2030778"/>
    <lineage>
        <taxon>Eukaryota</taxon>
        <taxon>Fungi</taxon>
        <taxon>Dikarya</taxon>
        <taxon>Ascomycota</taxon>
        <taxon>Pezizomycotina</taxon>
        <taxon>Sordariomycetes</taxon>
        <taxon>Hypocreomycetidae</taxon>
        <taxon>Hypocreales</taxon>
        <taxon>Ophiocordycipitaceae</taxon>
        <taxon>Ophiocordyceps</taxon>
    </lineage>
</organism>
<keyword evidence="9" id="KW-1185">Reference proteome</keyword>
<dbReference type="EMBL" id="JAACLJ010000004">
    <property type="protein sequence ID" value="KAF4587521.1"/>
    <property type="molecule type" value="Genomic_DNA"/>
</dbReference>
<dbReference type="PANTHER" id="PTHR47663">
    <property type="entry name" value="XYLANOLYTIC TRANSCRIPTIONAL ACTIVATOR XLNR-RELATED"/>
    <property type="match status" value="1"/>
</dbReference>
<gene>
    <name evidence="8" type="ORF">GQ602_004214</name>
</gene>
<keyword evidence="4" id="KW-0804">Transcription</keyword>
<name>A0A8H4Q6V9_9HYPO</name>
<dbReference type="OrthoDB" id="5365785at2759"/>
<dbReference type="CDD" id="cd12148">
    <property type="entry name" value="fungal_TF_MHR"/>
    <property type="match status" value="1"/>
</dbReference>
<reference evidence="8 9" key="1">
    <citation type="journal article" date="2020" name="G3 (Bethesda)">
        <title>Genetic Underpinnings of Host Manipulation by Ophiocordyceps as Revealed by Comparative Transcriptomics.</title>
        <authorList>
            <person name="Will I."/>
            <person name="Das B."/>
            <person name="Trinh T."/>
            <person name="Brachmann A."/>
            <person name="Ohm R.A."/>
            <person name="de Bekker C."/>
        </authorList>
    </citation>
    <scope>NUCLEOTIDE SEQUENCE [LARGE SCALE GENOMIC DNA]</scope>
    <source>
        <strain evidence="8 9">EC05</strain>
    </source>
</reference>
<keyword evidence="2" id="KW-0805">Transcription regulation</keyword>
<dbReference type="GO" id="GO:0003677">
    <property type="term" value="F:DNA binding"/>
    <property type="evidence" value="ECO:0007669"/>
    <property type="project" value="UniProtKB-KW"/>
</dbReference>
<evidence type="ECO:0000256" key="6">
    <source>
        <dbReference type="SAM" id="MobiDB-lite"/>
    </source>
</evidence>
<feature type="compositionally biased region" description="Low complexity" evidence="6">
    <location>
        <begin position="646"/>
        <end position="658"/>
    </location>
</feature>
<dbReference type="GO" id="GO:0008270">
    <property type="term" value="F:zinc ion binding"/>
    <property type="evidence" value="ECO:0007669"/>
    <property type="project" value="InterPro"/>
</dbReference>
<sequence>MLSVDPFEHHATPPGGECTSSSITAHDYAAQAHFPTWTTTPPPFSHLPVGDIYPVQQFDDGALPQHAAKQGRSSSGNFKLDCEYMREKKKRGKASRKELAERAAAAAAAAASATAAITAVDHTHEPRRPPTLSLDGSECATSLASDDSEDGSDRPLFTEPMPQQLQIVDVSQQADISGYGAVSVDCCEQGLPLGSPHAYADTGLGLGPGPVPQHHQGSAFVVRGTSMGAYPMAAMASSGWGINMSPSLSPSPGHVPSYAHLRYPVLGPILPQLESALLPVSLACDLLDFYFSSSSTVGAHPSSPYVLGFVFRRRSFLHSTRPRRCQPALLASMLWVAAQTSDAALLTSSPAARAVVCQRLLDLTLRLLKPLVHAPLNQPCPTSNTSVGAAHPLEDGLGSMGTLAAECAAQGAAGQLDDVATYVHIATVASASEYKGASLRWWNTAWSLARELKLGRELSPNVPIKDESDGSRPRGICRSRVPDIEAEEEREERRRLWWLLYIVDRHLALCFNRPLFLLDIECDGLLLPMDDTAWQTGCFPAHRETASKVGALEAWPNESRFECRGHGIFGFFLPLMAILGEVVDLHHAQNHQSCGRGMGASGNWEAQAEEIRRHIDLYEQSLTRLEERCSCGIQLDSTSRMRNESSRSSSPSNCSIHRGTQDEVQTRTTKAYGTHAMHVLHILLASRWDPSGATDDSDTWSSSAAFFRAASHAVSAADLVGQILEHDPGLELMPFFFGIYLLQGSLLLPLVSDELRLEASSNVVRACETIVRAHEACIVTLSSECQRNFSRVMRSALTVARGRVVDECSEQRQRWRQEMGPFRWAEDETGLAL</sequence>
<protein>
    <submittedName>
        <fullName evidence="8">Transcriptional activator xlnR</fullName>
    </submittedName>
</protein>
<feature type="domain" description="Xylanolytic transcriptional activator regulatory" evidence="7">
    <location>
        <begin position="438"/>
        <end position="532"/>
    </location>
</feature>
<dbReference type="PANTHER" id="PTHR47663:SF1">
    <property type="entry name" value="XYLANOLYTIC TRANSCRIPTIONAL ACTIVATOR XLNR-RELATED"/>
    <property type="match status" value="1"/>
</dbReference>
<dbReference type="GO" id="GO:0006351">
    <property type="term" value="P:DNA-templated transcription"/>
    <property type="evidence" value="ECO:0007669"/>
    <property type="project" value="InterPro"/>
</dbReference>
<evidence type="ECO:0000256" key="5">
    <source>
        <dbReference type="ARBA" id="ARBA00023242"/>
    </source>
</evidence>
<proteinExistence type="predicted"/>
<evidence type="ECO:0000256" key="3">
    <source>
        <dbReference type="ARBA" id="ARBA00023125"/>
    </source>
</evidence>
<comment type="caution">
    <text evidence="8">The sequence shown here is derived from an EMBL/GenBank/DDBJ whole genome shotgun (WGS) entry which is preliminary data.</text>
</comment>
<accession>A0A8H4Q6V9</accession>
<evidence type="ECO:0000313" key="9">
    <source>
        <dbReference type="Proteomes" id="UP000562929"/>
    </source>
</evidence>
<dbReference type="SMART" id="SM00906">
    <property type="entry name" value="Fungal_trans"/>
    <property type="match status" value="1"/>
</dbReference>
<evidence type="ECO:0000256" key="1">
    <source>
        <dbReference type="ARBA" id="ARBA00022833"/>
    </source>
</evidence>
<feature type="region of interest" description="Disordered" evidence="6">
    <location>
        <begin position="121"/>
        <end position="157"/>
    </location>
</feature>
<evidence type="ECO:0000313" key="8">
    <source>
        <dbReference type="EMBL" id="KAF4587521.1"/>
    </source>
</evidence>
<feature type="region of interest" description="Disordered" evidence="6">
    <location>
        <begin position="1"/>
        <end position="22"/>
    </location>
</feature>
<keyword evidence="1" id="KW-0862">Zinc</keyword>